<keyword evidence="4" id="KW-0488">Methylation</keyword>
<evidence type="ECO:0000256" key="10">
    <source>
        <dbReference type="ARBA" id="ARBA00030775"/>
    </source>
</evidence>
<comment type="caution">
    <text evidence="13">The sequence shown here is derived from an EMBL/GenBank/DDBJ whole genome shotgun (WGS) entry which is preliminary data.</text>
</comment>
<evidence type="ECO:0000256" key="3">
    <source>
        <dbReference type="ARBA" id="ARBA00022475"/>
    </source>
</evidence>
<evidence type="ECO:0000256" key="11">
    <source>
        <dbReference type="SAM" id="Phobius"/>
    </source>
</evidence>
<evidence type="ECO:0000256" key="8">
    <source>
        <dbReference type="ARBA" id="ARBA00023136"/>
    </source>
</evidence>
<proteinExistence type="inferred from homology"/>
<dbReference type="GO" id="GO:0015627">
    <property type="term" value="C:type II protein secretion system complex"/>
    <property type="evidence" value="ECO:0007669"/>
    <property type="project" value="InterPro"/>
</dbReference>
<evidence type="ECO:0000259" key="12">
    <source>
        <dbReference type="Pfam" id="PF12019"/>
    </source>
</evidence>
<dbReference type="InterPro" id="IPR012902">
    <property type="entry name" value="N_methyl_site"/>
</dbReference>
<dbReference type="SUPFAM" id="SSF54523">
    <property type="entry name" value="Pili subunits"/>
    <property type="match status" value="1"/>
</dbReference>
<sequence>MQHHDRKYRHSGMSPLEKRRPTEILRADRDGFTLVELMIVVLLLSILATVSLVSTDSSGALALDATARMLVADLHLARNHAIKFNSEYKVDFDLNAQTYEILHTGSGDLPVPKNNLAGSAADPDRYLKQIQIDSLNLPGQAVLRQIKLKTSDSAVSDLTFGPMGGTGPARNEDTVLMLTTQKNGNTFYILITVSWVTGQAWVDEIQTL</sequence>
<reference evidence="13 14" key="1">
    <citation type="journal article" date="2018" name="Nat. Biotechnol.">
        <title>A standardized bacterial taxonomy based on genome phylogeny substantially revises the tree of life.</title>
        <authorList>
            <person name="Parks D.H."/>
            <person name="Chuvochina M."/>
            <person name="Waite D.W."/>
            <person name="Rinke C."/>
            <person name="Skarshewski A."/>
            <person name="Chaumeil P.A."/>
            <person name="Hugenholtz P."/>
        </authorList>
    </citation>
    <scope>NUCLEOTIDE SEQUENCE [LARGE SCALE GENOMIC DNA]</scope>
    <source>
        <strain evidence="13">UBA9375</strain>
    </source>
</reference>
<dbReference type="Gene3D" id="3.30.700.10">
    <property type="entry name" value="Glycoprotein, Type 4 Pilin"/>
    <property type="match status" value="1"/>
</dbReference>
<evidence type="ECO:0000256" key="7">
    <source>
        <dbReference type="ARBA" id="ARBA00022989"/>
    </source>
</evidence>
<dbReference type="Pfam" id="PF12019">
    <property type="entry name" value="GspH"/>
    <property type="match status" value="1"/>
</dbReference>
<evidence type="ECO:0000256" key="2">
    <source>
        <dbReference type="ARBA" id="ARBA00021549"/>
    </source>
</evidence>
<comment type="subcellular location">
    <subcellularLocation>
        <location evidence="1">Cell inner membrane</location>
        <topology evidence="1">Single-pass membrane protein</topology>
    </subcellularLocation>
</comment>
<dbReference type="NCBIfam" id="TIGR02532">
    <property type="entry name" value="IV_pilin_GFxxxE"/>
    <property type="match status" value="1"/>
</dbReference>
<organism evidence="13 14">
    <name type="scientific">Gimesia maris</name>
    <dbReference type="NCBI Taxonomy" id="122"/>
    <lineage>
        <taxon>Bacteria</taxon>
        <taxon>Pseudomonadati</taxon>
        <taxon>Planctomycetota</taxon>
        <taxon>Planctomycetia</taxon>
        <taxon>Planctomycetales</taxon>
        <taxon>Planctomycetaceae</taxon>
        <taxon>Gimesia</taxon>
    </lineage>
</organism>
<dbReference type="GO" id="GO:0015628">
    <property type="term" value="P:protein secretion by the type II secretion system"/>
    <property type="evidence" value="ECO:0007669"/>
    <property type="project" value="InterPro"/>
</dbReference>
<dbReference type="GO" id="GO:0005886">
    <property type="term" value="C:plasma membrane"/>
    <property type="evidence" value="ECO:0007669"/>
    <property type="project" value="UniProtKB-SubCell"/>
</dbReference>
<name>A0A3D3RBY7_9PLAN</name>
<protein>
    <recommendedName>
        <fullName evidence="2">Type II secretion system protein H</fullName>
    </recommendedName>
    <alternativeName>
        <fullName evidence="10">General secretion pathway protein H</fullName>
    </alternativeName>
</protein>
<evidence type="ECO:0000256" key="6">
    <source>
        <dbReference type="ARBA" id="ARBA00022692"/>
    </source>
</evidence>
<keyword evidence="7 11" id="KW-1133">Transmembrane helix</keyword>
<dbReference type="Pfam" id="PF07963">
    <property type="entry name" value="N_methyl"/>
    <property type="match status" value="1"/>
</dbReference>
<keyword evidence="6 11" id="KW-0812">Transmembrane</keyword>
<evidence type="ECO:0000256" key="9">
    <source>
        <dbReference type="ARBA" id="ARBA00025772"/>
    </source>
</evidence>
<dbReference type="EMBL" id="DQAY01000157">
    <property type="protein sequence ID" value="HCO26374.1"/>
    <property type="molecule type" value="Genomic_DNA"/>
</dbReference>
<evidence type="ECO:0000256" key="4">
    <source>
        <dbReference type="ARBA" id="ARBA00022481"/>
    </source>
</evidence>
<accession>A0A3D3RBY7</accession>
<evidence type="ECO:0000313" key="14">
    <source>
        <dbReference type="Proteomes" id="UP000263642"/>
    </source>
</evidence>
<keyword evidence="5" id="KW-0997">Cell inner membrane</keyword>
<dbReference type="Proteomes" id="UP000263642">
    <property type="component" value="Unassembled WGS sequence"/>
</dbReference>
<gene>
    <name evidence="13" type="ORF">DIT97_26405</name>
</gene>
<feature type="domain" description="General secretion pathway GspH" evidence="12">
    <location>
        <begin position="67"/>
        <end position="195"/>
    </location>
</feature>
<comment type="similarity">
    <text evidence="9">Belongs to the GSP H family.</text>
</comment>
<feature type="transmembrane region" description="Helical" evidence="11">
    <location>
        <begin position="34"/>
        <end position="53"/>
    </location>
</feature>
<dbReference type="InterPro" id="IPR045584">
    <property type="entry name" value="Pilin-like"/>
</dbReference>
<evidence type="ECO:0000313" key="13">
    <source>
        <dbReference type="EMBL" id="HCO26374.1"/>
    </source>
</evidence>
<dbReference type="InterPro" id="IPR022346">
    <property type="entry name" value="T2SS_GspH"/>
</dbReference>
<evidence type="ECO:0000256" key="5">
    <source>
        <dbReference type="ARBA" id="ARBA00022519"/>
    </source>
</evidence>
<evidence type="ECO:0000256" key="1">
    <source>
        <dbReference type="ARBA" id="ARBA00004377"/>
    </source>
</evidence>
<keyword evidence="8 11" id="KW-0472">Membrane</keyword>
<dbReference type="AlphaFoldDB" id="A0A3D3RBY7"/>
<keyword evidence="3" id="KW-1003">Cell membrane</keyword>